<dbReference type="GO" id="GO:0005829">
    <property type="term" value="C:cytosol"/>
    <property type="evidence" value="ECO:0007669"/>
    <property type="project" value="TreeGrafter"/>
</dbReference>
<dbReference type="SUPFAM" id="SSF55811">
    <property type="entry name" value="Nudix"/>
    <property type="match status" value="1"/>
</dbReference>
<dbReference type="OrthoDB" id="447842at2759"/>
<keyword evidence="1 3" id="KW-0378">Hydrolase</keyword>
<dbReference type="RefSeq" id="XP_031938567.1">
    <property type="nucleotide sequence ID" value="XM_032087796.1"/>
</dbReference>
<dbReference type="InterPro" id="IPR000086">
    <property type="entry name" value="NUDIX_hydrolase_dom"/>
</dbReference>
<dbReference type="Proteomes" id="UP000325579">
    <property type="component" value="Unassembled WGS sequence"/>
</dbReference>
<organism evidence="3 4">
    <name type="scientific">Aspergillus pseudonomiae</name>
    <dbReference type="NCBI Taxonomy" id="1506151"/>
    <lineage>
        <taxon>Eukaryota</taxon>
        <taxon>Fungi</taxon>
        <taxon>Dikarya</taxon>
        <taxon>Ascomycota</taxon>
        <taxon>Pezizomycotina</taxon>
        <taxon>Eurotiomycetes</taxon>
        <taxon>Eurotiomycetidae</taxon>
        <taxon>Eurotiales</taxon>
        <taxon>Aspergillaceae</taxon>
        <taxon>Aspergillus</taxon>
        <taxon>Aspergillus subgen. Circumdati</taxon>
    </lineage>
</organism>
<dbReference type="FunFam" id="3.90.79.10:FF:000060">
    <property type="entry name" value="Nudix hydrolase 1"/>
    <property type="match status" value="1"/>
</dbReference>
<proteinExistence type="predicted"/>
<dbReference type="InterPro" id="IPR020476">
    <property type="entry name" value="Nudix_hydrolase"/>
</dbReference>
<dbReference type="Gene3D" id="3.90.79.10">
    <property type="entry name" value="Nucleoside Triphosphate Pyrophosphohydrolase"/>
    <property type="match status" value="1"/>
</dbReference>
<evidence type="ECO:0000256" key="1">
    <source>
        <dbReference type="ARBA" id="ARBA00022801"/>
    </source>
</evidence>
<name>A0A5N7D629_9EURO</name>
<dbReference type="CDD" id="cd04678">
    <property type="entry name" value="NUDIX_MTH2_Nudt15"/>
    <property type="match status" value="1"/>
</dbReference>
<evidence type="ECO:0000313" key="4">
    <source>
        <dbReference type="Proteomes" id="UP000325579"/>
    </source>
</evidence>
<dbReference type="GO" id="GO:0006203">
    <property type="term" value="P:dGTP catabolic process"/>
    <property type="evidence" value="ECO:0007669"/>
    <property type="project" value="TreeGrafter"/>
</dbReference>
<dbReference type="EMBL" id="ML736803">
    <property type="protein sequence ID" value="KAE8401248.1"/>
    <property type="molecule type" value="Genomic_DNA"/>
</dbReference>
<keyword evidence="4" id="KW-1185">Reference proteome</keyword>
<dbReference type="PROSITE" id="PS51462">
    <property type="entry name" value="NUDIX"/>
    <property type="match status" value="1"/>
</dbReference>
<dbReference type="Pfam" id="PF00293">
    <property type="entry name" value="NUDIX"/>
    <property type="match status" value="1"/>
</dbReference>
<evidence type="ECO:0000313" key="3">
    <source>
        <dbReference type="EMBL" id="KAE8401248.1"/>
    </source>
</evidence>
<dbReference type="AlphaFoldDB" id="A0A5N7D629"/>
<accession>A0A5N7D629</accession>
<dbReference type="PANTHER" id="PTHR16099:SF5">
    <property type="entry name" value="NUCLEOTIDE TRIPHOSPHATE DIPHOSPHATASE NUDT15"/>
    <property type="match status" value="1"/>
</dbReference>
<dbReference type="InterPro" id="IPR015797">
    <property type="entry name" value="NUDIX_hydrolase-like_dom_sf"/>
</dbReference>
<reference evidence="3 4" key="1">
    <citation type="submission" date="2019-04" db="EMBL/GenBank/DDBJ databases">
        <authorList>
            <consortium name="DOE Joint Genome Institute"/>
            <person name="Mondo S."/>
            <person name="Kjaerbolling I."/>
            <person name="Vesth T."/>
            <person name="Frisvad J.C."/>
            <person name="Nybo J.L."/>
            <person name="Theobald S."/>
            <person name="Kildgaard S."/>
            <person name="Isbrandt T."/>
            <person name="Kuo A."/>
            <person name="Sato A."/>
            <person name="Lyhne E.K."/>
            <person name="Kogle M.E."/>
            <person name="Wiebenga A."/>
            <person name="Kun R.S."/>
            <person name="Lubbers R.J."/>
            <person name="Makela M.R."/>
            <person name="Barry K."/>
            <person name="Chovatia M."/>
            <person name="Clum A."/>
            <person name="Daum C."/>
            <person name="Haridas S."/>
            <person name="He G."/>
            <person name="LaButti K."/>
            <person name="Lipzen A."/>
            <person name="Riley R."/>
            <person name="Salamov A."/>
            <person name="Simmons B.A."/>
            <person name="Magnuson J.K."/>
            <person name="Henrissat B."/>
            <person name="Mortensen U.H."/>
            <person name="Larsen T.O."/>
            <person name="Devries R.P."/>
            <person name="Grigoriev I.V."/>
            <person name="Machida M."/>
            <person name="Baker S.E."/>
            <person name="Andersen M.R."/>
            <person name="Cantor M.N."/>
            <person name="Hua S.X."/>
        </authorList>
    </citation>
    <scope>NUCLEOTIDE SEQUENCE [LARGE SCALE GENOMIC DNA]</scope>
    <source>
        <strain evidence="3 4">CBS 119388</strain>
    </source>
</reference>
<dbReference type="PANTHER" id="PTHR16099">
    <property type="entry name" value="8-OXO-DGTP DIPHOSPHATES NUDT15"/>
    <property type="match status" value="1"/>
</dbReference>
<evidence type="ECO:0000259" key="2">
    <source>
        <dbReference type="PROSITE" id="PS51462"/>
    </source>
</evidence>
<dbReference type="PRINTS" id="PR00502">
    <property type="entry name" value="NUDIXFAMILY"/>
</dbReference>
<protein>
    <submittedName>
        <fullName evidence="3">NUDIX hydrolase domain-like protein</fullName>
    </submittedName>
</protein>
<dbReference type="GO" id="GO:0035539">
    <property type="term" value="F:8-oxo-7,8-dihydrodeoxyguanosine triphosphate pyrophosphatase activity"/>
    <property type="evidence" value="ECO:0007669"/>
    <property type="project" value="TreeGrafter"/>
</dbReference>
<gene>
    <name evidence="3" type="ORF">BDV37DRAFT_285807</name>
</gene>
<sequence>MSTINNKPVVRTGVNIFIFNDKGQFVLGRRKGSHGANTWGLPGGKMEFGEDFEDCAEREVREETALKFSDLEFLTVTNDVFTEKNTHYTTNFFVAKLDGDRKDPLLMEKDKCLGWKWFTWGEIEEHYKAPDAVKKDKKNKFEGQELFLPMLSLFRQRAGLHPLKAYEARLREVHKEPVIGLASR</sequence>
<feature type="domain" description="Nudix hydrolase" evidence="2">
    <location>
        <begin position="9"/>
        <end position="140"/>
    </location>
</feature>
<dbReference type="GeneID" id="43672487"/>